<comment type="caution">
    <text evidence="1">The sequence shown here is derived from an EMBL/GenBank/DDBJ whole genome shotgun (WGS) entry which is preliminary data.</text>
</comment>
<reference evidence="1" key="2">
    <citation type="submission" date="2021-01" db="EMBL/GenBank/DDBJ databases">
        <authorList>
            <person name="Schikora-Tamarit M.A."/>
        </authorList>
    </citation>
    <scope>NUCLEOTIDE SEQUENCE</scope>
    <source>
        <strain evidence="1">CBS6075</strain>
    </source>
</reference>
<evidence type="ECO:0000313" key="1">
    <source>
        <dbReference type="EMBL" id="KAH3666495.1"/>
    </source>
</evidence>
<dbReference type="AlphaFoldDB" id="A0A9P8P775"/>
<dbReference type="GeneID" id="70235456"/>
<dbReference type="Proteomes" id="UP000769157">
    <property type="component" value="Unassembled WGS sequence"/>
</dbReference>
<evidence type="ECO:0000313" key="2">
    <source>
        <dbReference type="Proteomes" id="UP000769157"/>
    </source>
</evidence>
<name>A0A9P8P775_9ASCO</name>
<gene>
    <name evidence="1" type="ORF">OGAPHI_003491</name>
</gene>
<accession>A0A9P8P775</accession>
<dbReference type="RefSeq" id="XP_046061626.1">
    <property type="nucleotide sequence ID" value="XM_046204471.1"/>
</dbReference>
<organism evidence="1 2">
    <name type="scientific">Ogataea philodendri</name>
    <dbReference type="NCBI Taxonomy" id="1378263"/>
    <lineage>
        <taxon>Eukaryota</taxon>
        <taxon>Fungi</taxon>
        <taxon>Dikarya</taxon>
        <taxon>Ascomycota</taxon>
        <taxon>Saccharomycotina</taxon>
        <taxon>Pichiomycetes</taxon>
        <taxon>Pichiales</taxon>
        <taxon>Pichiaceae</taxon>
        <taxon>Ogataea</taxon>
    </lineage>
</organism>
<reference evidence="1" key="1">
    <citation type="journal article" date="2021" name="Open Biol.">
        <title>Shared evolutionary footprints suggest mitochondrial oxidative damage underlies multiple complex I losses in fungi.</title>
        <authorList>
            <person name="Schikora-Tamarit M.A."/>
            <person name="Marcet-Houben M."/>
            <person name="Nosek J."/>
            <person name="Gabaldon T."/>
        </authorList>
    </citation>
    <scope>NUCLEOTIDE SEQUENCE</scope>
    <source>
        <strain evidence="1">CBS6075</strain>
    </source>
</reference>
<proteinExistence type="predicted"/>
<sequence>MNHVRIKIPVQLVAIRLYLNVPGVDLVVLLVQFEKKIEPTWRLVVVAETIAGPILVGLRITNKPFLCIVQRFVFEFIMVGDLLHLQVQIVDVGHNQLVKIMVTEFPDLKSSSNCVFIQFVKFKNIQVLEQLILDLPCDSQVIISLRRWTNHEFSVALGS</sequence>
<keyword evidence="2" id="KW-1185">Reference proteome</keyword>
<dbReference type="EMBL" id="JAEUBE010000255">
    <property type="protein sequence ID" value="KAH3666495.1"/>
    <property type="molecule type" value="Genomic_DNA"/>
</dbReference>
<protein>
    <submittedName>
        <fullName evidence="1">Uncharacterized protein</fullName>
    </submittedName>
</protein>